<proteinExistence type="predicted"/>
<dbReference type="GO" id="GO:0005737">
    <property type="term" value="C:cytoplasm"/>
    <property type="evidence" value="ECO:0007669"/>
    <property type="project" value="TreeGrafter"/>
</dbReference>
<feature type="compositionally biased region" description="Pro residues" evidence="2">
    <location>
        <begin position="259"/>
        <end position="270"/>
    </location>
</feature>
<dbReference type="InterPro" id="IPR035899">
    <property type="entry name" value="DBL_dom_sf"/>
</dbReference>
<name>A0A090D2W9_9BACT</name>
<dbReference type="Gene3D" id="1.20.900.10">
    <property type="entry name" value="Dbl homology (DH) domain"/>
    <property type="match status" value="1"/>
</dbReference>
<protein>
    <recommendedName>
        <fullName evidence="3">DH domain-containing protein</fullName>
    </recommendedName>
</protein>
<dbReference type="SUPFAM" id="SSF48065">
    <property type="entry name" value="DBL homology domain (DH-domain)"/>
    <property type="match status" value="1"/>
</dbReference>
<dbReference type="InterPro" id="IPR051092">
    <property type="entry name" value="FYVE_RhoGEF_PH"/>
</dbReference>
<dbReference type="OrthoDB" id="5654121at2"/>
<feature type="domain" description="DH" evidence="3">
    <location>
        <begin position="459"/>
        <end position="654"/>
    </location>
</feature>
<dbReference type="Proteomes" id="UP000031552">
    <property type="component" value="Unassembled WGS sequence"/>
</dbReference>
<evidence type="ECO:0000313" key="5">
    <source>
        <dbReference type="Proteomes" id="UP000031552"/>
    </source>
</evidence>
<accession>A0A090D2W9</accession>
<feature type="compositionally biased region" description="Pro residues" evidence="2">
    <location>
        <begin position="341"/>
        <end position="350"/>
    </location>
</feature>
<evidence type="ECO:0000259" key="3">
    <source>
        <dbReference type="PROSITE" id="PS50010"/>
    </source>
</evidence>
<dbReference type="RefSeq" id="WP_041018579.1">
    <property type="nucleotide sequence ID" value="NZ_CCEJ010000012.1"/>
</dbReference>
<gene>
    <name evidence="4" type="ORF">CSEC_2214</name>
</gene>
<dbReference type="SMART" id="SM00325">
    <property type="entry name" value="RhoGEF"/>
    <property type="match status" value="1"/>
</dbReference>
<evidence type="ECO:0000256" key="1">
    <source>
        <dbReference type="SAM" id="Coils"/>
    </source>
</evidence>
<reference evidence="4" key="2">
    <citation type="submission" date="2014-09" db="EMBL/GenBank/DDBJ databases">
        <title>Criblamydia sequanensis harbors a mega-plasmid encoding arsenite resistance.</title>
        <authorList>
            <person name="Bertelli C."/>
            <person name="Goesmann A."/>
            <person name="Greub G."/>
        </authorList>
    </citation>
    <scope>NUCLEOTIDE SEQUENCE [LARGE SCALE GENOMIC DNA]</scope>
    <source>
        <strain evidence="4">CRIB-18</strain>
    </source>
</reference>
<sequence length="771" mass="86014">MNTSSGAASGNNPNYEVTNLNVQQTNKSSDLSKPAKFEGTAKINGRNVTVTLNYERGIDLKTAQKDMNVTMQKVAYLMKEKKLGVQYTEAAFKGSEIRLKSSQDSLVLNEKGLTKEVERGVKNAKKEIKDLQNQERKLERQTRKFIRKANPDKLNEAREKLSNTRARLSEMKEKQNELKGYTRVFKNKLPKNTTTDISAHSVPKRPFPYEPKETERALRTPRPVSTKPLPPLPAKLLAPTQSPSAPLKERPQAQLRTPPQFPKRPMPPIPQKTEGQVPTRPIPATPQKTEGQGRMTPPVPTRAVPATPPKAQGQGRAVPQVPNRPIPATPPKTEGQGRAKPPVPNRPIPATPQTATGQARTMHQVPNRPIPATPQTSQGAQFGPRQLRNALRNEAQSNAGKTPKTQTSAPSVAKAPLQSFLPFDRTKKMSEQTLPTVYTKDFDASIYVADDVRDEKKTQFLIAAKEILTTEQTFKTNMVILLEGLNNLELELKKQGKELPRNLAENRKELVSIIEASGKLIDKLETMHQKDGKIHASTLAEILDSPEIKQCLTHLAKASLSNSAVTEEIIKLKSGKTTKKALEAVQQELSKATPLDIDSLIIQPIQRGPRYELLAKEILKAVDPRPEKPETDAGKALEKDIASIKDTITNYNTQIRDRELSLELKLLQRSKLKGGLPILQGKAFSRVRTKNIKPDDFITTLQHLTDKNGTRKYLENRSSEELKAFKDLPKVFNAFKSFAESKFKKELSEEQKSRIDNLIGELEEISKLAAR</sequence>
<comment type="caution">
    <text evidence="4">The sequence shown here is derived from an EMBL/GenBank/DDBJ whole genome shotgun (WGS) entry which is preliminary data.</text>
</comment>
<dbReference type="PROSITE" id="PS50010">
    <property type="entry name" value="DH_2"/>
    <property type="match status" value="1"/>
</dbReference>
<dbReference type="AlphaFoldDB" id="A0A090D2W9"/>
<keyword evidence="5" id="KW-1185">Reference proteome</keyword>
<keyword evidence="1" id="KW-0175">Coiled coil</keyword>
<dbReference type="GO" id="GO:0005085">
    <property type="term" value="F:guanyl-nucleotide exchange factor activity"/>
    <property type="evidence" value="ECO:0007669"/>
    <property type="project" value="InterPro"/>
</dbReference>
<dbReference type="PANTHER" id="PTHR12673:SF159">
    <property type="entry name" value="LD03170P"/>
    <property type="match status" value="1"/>
</dbReference>
<feature type="region of interest" description="Disordered" evidence="2">
    <location>
        <begin position="192"/>
        <end position="381"/>
    </location>
</feature>
<dbReference type="EMBL" id="CCEJ010000012">
    <property type="protein sequence ID" value="CDR35020.1"/>
    <property type="molecule type" value="Genomic_DNA"/>
</dbReference>
<evidence type="ECO:0000313" key="4">
    <source>
        <dbReference type="EMBL" id="CDR35020.1"/>
    </source>
</evidence>
<reference evidence="4" key="1">
    <citation type="submission" date="2013-12" db="EMBL/GenBank/DDBJ databases">
        <authorList>
            <person name="Linke B."/>
        </authorList>
    </citation>
    <scope>NUCLEOTIDE SEQUENCE [LARGE SCALE GENOMIC DNA]</scope>
    <source>
        <strain evidence="4">CRIB-18</strain>
    </source>
</reference>
<dbReference type="PANTHER" id="PTHR12673">
    <property type="entry name" value="FACIOGENITAL DYSPLASIA PROTEIN"/>
    <property type="match status" value="1"/>
</dbReference>
<feature type="compositionally biased region" description="Polar residues" evidence="2">
    <location>
        <begin position="351"/>
        <end position="361"/>
    </location>
</feature>
<dbReference type="STRING" id="1437425.CSEC_2214"/>
<evidence type="ECO:0000256" key="2">
    <source>
        <dbReference type="SAM" id="MobiDB-lite"/>
    </source>
</evidence>
<organism evidence="4 5">
    <name type="scientific">Candidatus Criblamydia sequanensis CRIB-18</name>
    <dbReference type="NCBI Taxonomy" id="1437425"/>
    <lineage>
        <taxon>Bacteria</taxon>
        <taxon>Pseudomonadati</taxon>
        <taxon>Chlamydiota</taxon>
        <taxon>Chlamydiia</taxon>
        <taxon>Parachlamydiales</taxon>
        <taxon>Candidatus Criblamydiaceae</taxon>
        <taxon>Candidatus Criblamydia</taxon>
    </lineage>
</organism>
<feature type="coiled-coil region" evidence="1">
    <location>
        <begin position="114"/>
        <end position="178"/>
    </location>
</feature>
<dbReference type="InterPro" id="IPR000219">
    <property type="entry name" value="DH_dom"/>
</dbReference>
<dbReference type="Pfam" id="PF00621">
    <property type="entry name" value="RhoGEF"/>
    <property type="match status" value="1"/>
</dbReference>